<feature type="domain" description="3-dehydroquinate synthase N-terminal" evidence="9">
    <location>
        <begin position="93"/>
        <end position="205"/>
    </location>
</feature>
<dbReference type="InterPro" id="IPR035872">
    <property type="entry name" value="EEVS-like"/>
</dbReference>
<evidence type="ECO:0000256" key="6">
    <source>
        <dbReference type="ARBA" id="ARBA00023993"/>
    </source>
</evidence>
<sequence length="407" mass="44136">MRSGASFRHGLSQSHDTHAIWTVEAVKQVKYHVIATRDLFDPSNTRLLDACPEAPLAPGDRRLLVIDSNVARLQGNRIESYFRHHGVETTMLSLRADEAVKGWDTVTTVVDAMNAFGIDRRREPVIAIGGGVLTDVVGFAASVYRRGTPYIRIPTTLIGLVDAGVGVKTGVNYGRGKNRLGTYAPATATYIDRTFLRTLDERHLANGLAEILKLALIKSAELFGLLESYGPRLIADRFQGSTGDLDAAAVAVTDEAIHLMLEELQPNLWESCLERCVDYGHTFSPTLEMEALPTLLHGEAVCIDMALTTVIAHLRGDVGAADTDRILDLMTALGLPVWTDVLARPGILDGALADTVRHRDGHQRLPLPLGIGRHRFVDDVTPAELSRALGVLGSIQARPSALVGGRP</sequence>
<dbReference type="PANTHER" id="PTHR43622">
    <property type="entry name" value="3-DEHYDROQUINATE SYNTHASE"/>
    <property type="match status" value="1"/>
</dbReference>
<protein>
    <recommendedName>
        <fullName evidence="8">2-epi-5-epi-valiolone synthase</fullName>
        <ecNumber evidence="7">4.2.3.152</ecNumber>
    </recommendedName>
</protein>
<comment type="cofactor">
    <cofactor evidence="1">
        <name>NAD(+)</name>
        <dbReference type="ChEBI" id="CHEBI:57540"/>
    </cofactor>
</comment>
<evidence type="ECO:0000256" key="2">
    <source>
        <dbReference type="ARBA" id="ARBA00022723"/>
    </source>
</evidence>
<evidence type="ECO:0000313" key="11">
    <source>
        <dbReference type="EMBL" id="SDH91034.1"/>
    </source>
</evidence>
<dbReference type="EMBL" id="FNDN01000004">
    <property type="protein sequence ID" value="SDH91034.1"/>
    <property type="molecule type" value="Genomic_DNA"/>
</dbReference>
<organism evidence="11 12">
    <name type="scientific">Rhodococcus triatomae</name>
    <dbReference type="NCBI Taxonomy" id="300028"/>
    <lineage>
        <taxon>Bacteria</taxon>
        <taxon>Bacillati</taxon>
        <taxon>Actinomycetota</taxon>
        <taxon>Actinomycetes</taxon>
        <taxon>Mycobacteriales</taxon>
        <taxon>Nocardiaceae</taxon>
        <taxon>Rhodococcus</taxon>
    </lineage>
</organism>
<dbReference type="AlphaFoldDB" id="A0A1G8G9H5"/>
<reference evidence="11 12" key="1">
    <citation type="submission" date="2016-10" db="EMBL/GenBank/DDBJ databases">
        <authorList>
            <person name="de Groot N.N."/>
        </authorList>
    </citation>
    <scope>NUCLEOTIDE SEQUENCE [LARGE SCALE GENOMIC DNA]</scope>
    <source>
        <strain evidence="11 12">DSM 44892</strain>
    </source>
</reference>
<dbReference type="Proteomes" id="UP000183263">
    <property type="component" value="Unassembled WGS sequence"/>
</dbReference>
<dbReference type="GO" id="GO:0046872">
    <property type="term" value="F:metal ion binding"/>
    <property type="evidence" value="ECO:0007669"/>
    <property type="project" value="UniProtKB-KW"/>
</dbReference>
<gene>
    <name evidence="11" type="ORF">SAMN05444695_10416</name>
</gene>
<evidence type="ECO:0000256" key="1">
    <source>
        <dbReference type="ARBA" id="ARBA00001911"/>
    </source>
</evidence>
<evidence type="ECO:0000256" key="7">
    <source>
        <dbReference type="ARBA" id="ARBA00024060"/>
    </source>
</evidence>
<comment type="catalytic activity">
    <reaction evidence="6">
        <text>D-sedoheptulose 7-phosphate = 2-epi-5-epi-valiolone + phosphate</text>
        <dbReference type="Rhea" id="RHEA:44184"/>
        <dbReference type="ChEBI" id="CHEBI:43474"/>
        <dbReference type="ChEBI" id="CHEBI:57483"/>
        <dbReference type="ChEBI" id="CHEBI:84187"/>
        <dbReference type="EC" id="4.2.3.152"/>
    </reaction>
</comment>
<evidence type="ECO:0000259" key="10">
    <source>
        <dbReference type="Pfam" id="PF24621"/>
    </source>
</evidence>
<dbReference type="CDD" id="cd08199">
    <property type="entry name" value="EEVS"/>
    <property type="match status" value="1"/>
</dbReference>
<dbReference type="Gene3D" id="3.40.50.1970">
    <property type="match status" value="1"/>
</dbReference>
<evidence type="ECO:0000259" key="9">
    <source>
        <dbReference type="Pfam" id="PF01761"/>
    </source>
</evidence>
<keyword evidence="12" id="KW-1185">Reference proteome</keyword>
<dbReference type="InterPro" id="IPR030960">
    <property type="entry name" value="DHQS/DOIS_N"/>
</dbReference>
<name>A0A1G8G9H5_9NOCA</name>
<dbReference type="GO" id="GO:0000166">
    <property type="term" value="F:nucleotide binding"/>
    <property type="evidence" value="ECO:0007669"/>
    <property type="project" value="UniProtKB-KW"/>
</dbReference>
<keyword evidence="4" id="KW-0520">NAD</keyword>
<dbReference type="InterPro" id="IPR056179">
    <property type="entry name" value="DHQS_C"/>
</dbReference>
<evidence type="ECO:0000313" key="12">
    <source>
        <dbReference type="Proteomes" id="UP000183263"/>
    </source>
</evidence>
<feature type="domain" description="3-dehydroquinate synthase C-terminal" evidence="10">
    <location>
        <begin position="207"/>
        <end position="343"/>
    </location>
</feature>
<evidence type="ECO:0000256" key="5">
    <source>
        <dbReference type="ARBA" id="ARBA00023239"/>
    </source>
</evidence>
<dbReference type="GO" id="GO:0003856">
    <property type="term" value="F:3-dehydroquinate synthase activity"/>
    <property type="evidence" value="ECO:0007669"/>
    <property type="project" value="TreeGrafter"/>
</dbReference>
<evidence type="ECO:0000256" key="4">
    <source>
        <dbReference type="ARBA" id="ARBA00023027"/>
    </source>
</evidence>
<dbReference type="PANTHER" id="PTHR43622:SF3">
    <property type="entry name" value="2-EPI-5-EPI-VALIOLONE SYNTHASE"/>
    <property type="match status" value="1"/>
</dbReference>
<keyword evidence="2" id="KW-0479">Metal-binding</keyword>
<evidence type="ECO:0000256" key="3">
    <source>
        <dbReference type="ARBA" id="ARBA00022741"/>
    </source>
</evidence>
<keyword evidence="3" id="KW-0547">Nucleotide-binding</keyword>
<evidence type="ECO:0000256" key="8">
    <source>
        <dbReference type="ARBA" id="ARBA00024092"/>
    </source>
</evidence>
<dbReference type="InterPro" id="IPR050071">
    <property type="entry name" value="Dehydroquinate_synthase"/>
</dbReference>
<dbReference type="EC" id="4.2.3.152" evidence="7"/>
<keyword evidence="5" id="KW-0456">Lyase</keyword>
<accession>A0A1G8G9H5</accession>
<dbReference type="OrthoDB" id="9806583at2"/>
<dbReference type="Pfam" id="PF24621">
    <property type="entry name" value="DHQS_C"/>
    <property type="match status" value="1"/>
</dbReference>
<dbReference type="Gene3D" id="1.20.1090.10">
    <property type="entry name" value="Dehydroquinate synthase-like - alpha domain"/>
    <property type="match status" value="1"/>
</dbReference>
<dbReference type="GO" id="GO:0017000">
    <property type="term" value="P:antibiotic biosynthetic process"/>
    <property type="evidence" value="ECO:0007669"/>
    <property type="project" value="InterPro"/>
</dbReference>
<dbReference type="Pfam" id="PF01761">
    <property type="entry name" value="DHQ_synthase"/>
    <property type="match status" value="1"/>
</dbReference>
<proteinExistence type="predicted"/>
<dbReference type="SUPFAM" id="SSF56796">
    <property type="entry name" value="Dehydroquinate synthase-like"/>
    <property type="match status" value="1"/>
</dbReference>
<dbReference type="RefSeq" id="WP_072737231.1">
    <property type="nucleotide sequence ID" value="NZ_CP048813.1"/>
</dbReference>